<feature type="region of interest" description="Disordered" evidence="1">
    <location>
        <begin position="1"/>
        <end position="74"/>
    </location>
</feature>
<feature type="compositionally biased region" description="Basic residues" evidence="1">
    <location>
        <begin position="1"/>
        <end position="10"/>
    </location>
</feature>
<organism evidence="2 3">
    <name type="scientific">Extremus antarcticus</name>
    <dbReference type="NCBI Taxonomy" id="702011"/>
    <lineage>
        <taxon>Eukaryota</taxon>
        <taxon>Fungi</taxon>
        <taxon>Dikarya</taxon>
        <taxon>Ascomycota</taxon>
        <taxon>Pezizomycotina</taxon>
        <taxon>Dothideomycetes</taxon>
        <taxon>Dothideomycetidae</taxon>
        <taxon>Mycosphaerellales</taxon>
        <taxon>Extremaceae</taxon>
        <taxon>Extremus</taxon>
    </lineage>
</organism>
<dbReference type="EMBL" id="JAWDJX010000003">
    <property type="protein sequence ID" value="KAK3057365.1"/>
    <property type="molecule type" value="Genomic_DNA"/>
</dbReference>
<proteinExistence type="predicted"/>
<evidence type="ECO:0000256" key="1">
    <source>
        <dbReference type="SAM" id="MobiDB-lite"/>
    </source>
</evidence>
<feature type="compositionally biased region" description="Polar residues" evidence="1">
    <location>
        <begin position="11"/>
        <end position="20"/>
    </location>
</feature>
<dbReference type="AlphaFoldDB" id="A0AAJ0GH47"/>
<keyword evidence="3" id="KW-1185">Reference proteome</keyword>
<evidence type="ECO:0000313" key="3">
    <source>
        <dbReference type="Proteomes" id="UP001271007"/>
    </source>
</evidence>
<reference evidence="2" key="1">
    <citation type="submission" date="2023-04" db="EMBL/GenBank/DDBJ databases">
        <title>Black Yeasts Isolated from many extreme environments.</title>
        <authorList>
            <person name="Coleine C."/>
            <person name="Stajich J.E."/>
            <person name="Selbmann L."/>
        </authorList>
    </citation>
    <scope>NUCLEOTIDE SEQUENCE</scope>
    <source>
        <strain evidence="2">CCFEE 5312</strain>
    </source>
</reference>
<comment type="caution">
    <text evidence="2">The sequence shown here is derived from an EMBL/GenBank/DDBJ whole genome shotgun (WGS) entry which is preliminary data.</text>
</comment>
<name>A0AAJ0GH47_9PEZI</name>
<dbReference type="Proteomes" id="UP001271007">
    <property type="component" value="Unassembled WGS sequence"/>
</dbReference>
<accession>A0AAJ0GH47</accession>
<gene>
    <name evidence="2" type="ORF">LTR09_001548</name>
</gene>
<protein>
    <submittedName>
        <fullName evidence="2">Uncharacterized protein</fullName>
    </submittedName>
</protein>
<evidence type="ECO:0000313" key="2">
    <source>
        <dbReference type="EMBL" id="KAK3057365.1"/>
    </source>
</evidence>
<feature type="compositionally biased region" description="Polar residues" evidence="1">
    <location>
        <begin position="28"/>
        <end position="54"/>
    </location>
</feature>
<sequence length="352" mass="40237">MSRPRPRKSFGHSTPPSTGDTPMPEAPSRSSSGYFETQATHITISSRESTTGYEGTTRYDDVASTVPRPYDPTQPLMNLNRVGLPREQQVDLMIKLPSKVLRQLVAEDRNFNLVIQANIGYIVDRMVDRELGRLRRRYQYADRPFIECFQMWIREKGLYTSAPPREASVRLFVQEYCRCHGEEPISPNNELPQLGQHLAKLAVVTWTPGTWQYPIFDTDRHSDERRTADDIKALNRFPTYARIDSKDNYVDDIIEYPEILGIPLANTGPPLTHCPLTELDLPDVGRFEVHRTPTDRQLVSDALGIPLLPSNKFAYYTRGVANFNQVRRAVLQANTLIEGLDKVELLEKVYVM</sequence>